<evidence type="ECO:0000256" key="1">
    <source>
        <dbReference type="SAM" id="MobiDB-lite"/>
    </source>
</evidence>
<sequence length="916" mass="102448">MKDGFKSIEIEPTEGYLDFIGPAKFDNTNEPARVLKGEVRFTLTKPVKIRNMSVKFKGFSHITLHQPTNIEMTSPLLPKLKLPIFGRTTLPAGDHVIPWEMDIPNIYPRSLLVKRATINYKVIVSISTGITRTLTAEYPIVLRRHLLPYKELAPIIETKLFQRTVPGKFHYEIDAPQIVCIEQEHIPIAIKYISFANQKTVQSIRTRLVQIELYRRQSLSKSDSDLSYSNRDSQIFDLDQKMADASHYKDTHVKFIKRTVPALIHIPDSTTSAWKRPCLVRHRLHPYLSYTLDSPLVSIYHQIEVTFQFGMKYEEIKAKIPIIVASIPKRESSASSAPADDMMMKYAFEEVARSEFLPYRLESRSAPQNITDDDLTTQNNDSYSVIRDNNIMPEVSDDEEGNITGRVTPMMFVNERKMTTPTPYMVSNNNHSCQYDIATGGRRALSPTPETGSSYLKQEEHRQLKKFASALDLSTVSQELSYKPDAIYPEERPRTTTPTMRRQPMYRNALQPPNFELRIMSQEELYKPDEADPEERPRTTTPTMRKQVMHRKALPPLNIDLANRKERGPLPPPPVNLPLPPPPQPAKNKIINDSGSSDVLPAVDRAVINSRNDNSHNSTANNKKNKQWSGYDDSNDDLRSIYSDSSMTSANAPSLSSSATLSTNKSYPTLHSRPPSPVFSPAPGLPATIALRHQEIQASQVEETFPDSATAMSPAMNTVASSAVLSPRTSYALHRRIALSTISSLTNDSLQLGPSLVSRGRSSSTVDPDIQSLMMMSRYSDNSYDSTPPNRYINARLPPIPTSTTIPPTKDPSRRLTKIYTDDSDDEIVEEEPFPEHLQGSSSQLQGSSSQSQGSSSQLQGSSSHLQGPSSHLQGSSSQLQGSSNNTVNDIIQDDCPPPRLPRLSFGGDFGISLGI</sequence>
<reference evidence="3" key="1">
    <citation type="submission" date="2020-12" db="EMBL/GenBank/DDBJ databases">
        <title>Metabolic potential, ecology and presence of endohyphal bacteria is reflected in genomic diversity of Mucoromycotina.</title>
        <authorList>
            <person name="Muszewska A."/>
            <person name="Okrasinska A."/>
            <person name="Steczkiewicz K."/>
            <person name="Drgas O."/>
            <person name="Orlowska M."/>
            <person name="Perlinska-Lenart U."/>
            <person name="Aleksandrzak-Piekarczyk T."/>
            <person name="Szatraj K."/>
            <person name="Zielenkiewicz U."/>
            <person name="Pilsyk S."/>
            <person name="Malc E."/>
            <person name="Mieczkowski P."/>
            <person name="Kruszewska J.S."/>
            <person name="Biernat P."/>
            <person name="Pawlowska J."/>
        </authorList>
    </citation>
    <scope>NUCLEOTIDE SEQUENCE</scope>
    <source>
        <strain evidence="3">WA0000017839</strain>
    </source>
</reference>
<feature type="region of interest" description="Disordered" evidence="1">
    <location>
        <begin position="781"/>
        <end position="816"/>
    </location>
</feature>
<feature type="compositionally biased region" description="Basic and acidic residues" evidence="1">
    <location>
        <begin position="525"/>
        <end position="538"/>
    </location>
</feature>
<dbReference type="OrthoDB" id="2333384at2759"/>
<feature type="region of interest" description="Disordered" evidence="1">
    <location>
        <begin position="833"/>
        <end position="916"/>
    </location>
</feature>
<evidence type="ECO:0000259" key="2">
    <source>
        <dbReference type="Pfam" id="PF02752"/>
    </source>
</evidence>
<organism evidence="3 4">
    <name type="scientific">Mucor saturninus</name>
    <dbReference type="NCBI Taxonomy" id="64648"/>
    <lineage>
        <taxon>Eukaryota</taxon>
        <taxon>Fungi</taxon>
        <taxon>Fungi incertae sedis</taxon>
        <taxon>Mucoromycota</taxon>
        <taxon>Mucoromycotina</taxon>
        <taxon>Mucoromycetes</taxon>
        <taxon>Mucorales</taxon>
        <taxon>Mucorineae</taxon>
        <taxon>Mucoraceae</taxon>
        <taxon>Mucor</taxon>
    </lineage>
</organism>
<evidence type="ECO:0000313" key="4">
    <source>
        <dbReference type="Proteomes" id="UP000603453"/>
    </source>
</evidence>
<feature type="compositionally biased region" description="Polar residues" evidence="1">
    <location>
        <begin position="609"/>
        <end position="622"/>
    </location>
</feature>
<evidence type="ECO:0000313" key="3">
    <source>
        <dbReference type="EMBL" id="KAG2201847.1"/>
    </source>
</evidence>
<feature type="compositionally biased region" description="Pro residues" evidence="1">
    <location>
        <begin position="674"/>
        <end position="684"/>
    </location>
</feature>
<gene>
    <name evidence="3" type="ORF">INT47_004404</name>
</gene>
<keyword evidence="4" id="KW-1185">Reference proteome</keyword>
<feature type="region of interest" description="Disordered" evidence="1">
    <location>
        <begin position="525"/>
        <end position="597"/>
    </location>
</feature>
<dbReference type="Gene3D" id="2.60.40.640">
    <property type="match status" value="1"/>
</dbReference>
<dbReference type="AlphaFoldDB" id="A0A8H7V1C6"/>
<dbReference type="InterPro" id="IPR011022">
    <property type="entry name" value="Arrestin_C-like"/>
</dbReference>
<dbReference type="EMBL" id="JAEPRD010000067">
    <property type="protein sequence ID" value="KAG2201847.1"/>
    <property type="molecule type" value="Genomic_DNA"/>
</dbReference>
<dbReference type="Proteomes" id="UP000603453">
    <property type="component" value="Unassembled WGS sequence"/>
</dbReference>
<feature type="region of interest" description="Disordered" evidence="1">
    <location>
        <begin position="609"/>
        <end position="685"/>
    </location>
</feature>
<dbReference type="Pfam" id="PF02752">
    <property type="entry name" value="Arrestin_C"/>
    <property type="match status" value="1"/>
</dbReference>
<feature type="compositionally biased region" description="Low complexity" evidence="1">
    <location>
        <begin position="645"/>
        <end position="666"/>
    </location>
</feature>
<feature type="compositionally biased region" description="Pro residues" evidence="1">
    <location>
        <begin position="569"/>
        <end position="585"/>
    </location>
</feature>
<comment type="caution">
    <text evidence="3">The sequence shown here is derived from an EMBL/GenBank/DDBJ whole genome shotgun (WGS) entry which is preliminary data.</text>
</comment>
<proteinExistence type="predicted"/>
<accession>A0A8H7V1C6</accession>
<dbReference type="InterPro" id="IPR014752">
    <property type="entry name" value="Arrestin-like_C"/>
</dbReference>
<dbReference type="SUPFAM" id="SSF81296">
    <property type="entry name" value="E set domains"/>
    <property type="match status" value="1"/>
</dbReference>
<protein>
    <recommendedName>
        <fullName evidence="2">Arrestin C-terminal-like domain-containing protein</fullName>
    </recommendedName>
</protein>
<feature type="compositionally biased region" description="Low complexity" evidence="1">
    <location>
        <begin position="837"/>
        <end position="884"/>
    </location>
</feature>
<dbReference type="InterPro" id="IPR014756">
    <property type="entry name" value="Ig_E-set"/>
</dbReference>
<name>A0A8H7V1C6_9FUNG</name>
<feature type="domain" description="Arrestin C-terminal-like" evidence="2">
    <location>
        <begin position="166"/>
        <end position="328"/>
    </location>
</feature>